<dbReference type="Proteomes" id="UP001275084">
    <property type="component" value="Unassembled WGS sequence"/>
</dbReference>
<gene>
    <name evidence="2" type="ORF">B0T25DRAFT_560862</name>
</gene>
<protein>
    <submittedName>
        <fullName evidence="2">Uncharacterized protein</fullName>
    </submittedName>
</protein>
<comment type="caution">
    <text evidence="2">The sequence shown here is derived from an EMBL/GenBank/DDBJ whole genome shotgun (WGS) entry which is preliminary data.</text>
</comment>
<proteinExistence type="predicted"/>
<accession>A0AAJ0H5G2</accession>
<organism evidence="2 3">
    <name type="scientific">Lasiosphaeria hispida</name>
    <dbReference type="NCBI Taxonomy" id="260671"/>
    <lineage>
        <taxon>Eukaryota</taxon>
        <taxon>Fungi</taxon>
        <taxon>Dikarya</taxon>
        <taxon>Ascomycota</taxon>
        <taxon>Pezizomycotina</taxon>
        <taxon>Sordariomycetes</taxon>
        <taxon>Sordariomycetidae</taxon>
        <taxon>Sordariales</taxon>
        <taxon>Lasiosphaeriaceae</taxon>
        <taxon>Lasiosphaeria</taxon>
    </lineage>
</organism>
<reference evidence="2" key="2">
    <citation type="submission" date="2023-06" db="EMBL/GenBank/DDBJ databases">
        <authorList>
            <consortium name="Lawrence Berkeley National Laboratory"/>
            <person name="Haridas S."/>
            <person name="Hensen N."/>
            <person name="Bonometti L."/>
            <person name="Westerberg I."/>
            <person name="Brannstrom I.O."/>
            <person name="Guillou S."/>
            <person name="Cros-Aarteil S."/>
            <person name="Calhoun S."/>
            <person name="Kuo A."/>
            <person name="Mondo S."/>
            <person name="Pangilinan J."/>
            <person name="Riley R."/>
            <person name="Labutti K."/>
            <person name="Andreopoulos B."/>
            <person name="Lipzen A."/>
            <person name="Chen C."/>
            <person name="Yanf M."/>
            <person name="Daum C."/>
            <person name="Ng V."/>
            <person name="Clum A."/>
            <person name="Steindorff A."/>
            <person name="Ohm R."/>
            <person name="Martin F."/>
            <person name="Silar P."/>
            <person name="Natvig D."/>
            <person name="Lalanne C."/>
            <person name="Gautier V."/>
            <person name="Ament-Velasquez S.L."/>
            <person name="Kruys A."/>
            <person name="Hutchinson M.I."/>
            <person name="Powell A.J."/>
            <person name="Barry K."/>
            <person name="Miller A.N."/>
            <person name="Grigoriev I.V."/>
            <person name="Debuchy R."/>
            <person name="Gladieux P."/>
            <person name="Thoren M.H."/>
            <person name="Johannesson H."/>
        </authorList>
    </citation>
    <scope>NUCLEOTIDE SEQUENCE</scope>
    <source>
        <strain evidence="2">CBS 955.72</strain>
    </source>
</reference>
<evidence type="ECO:0000313" key="2">
    <source>
        <dbReference type="EMBL" id="KAK3339904.1"/>
    </source>
</evidence>
<keyword evidence="3" id="KW-1185">Reference proteome</keyword>
<dbReference type="EMBL" id="JAUIQD010000009">
    <property type="protein sequence ID" value="KAK3339904.1"/>
    <property type="molecule type" value="Genomic_DNA"/>
</dbReference>
<feature type="compositionally biased region" description="Basic and acidic residues" evidence="1">
    <location>
        <begin position="194"/>
        <end position="206"/>
    </location>
</feature>
<reference evidence="2" key="1">
    <citation type="journal article" date="2023" name="Mol. Phylogenet. Evol.">
        <title>Genome-scale phylogeny and comparative genomics of the fungal order Sordariales.</title>
        <authorList>
            <person name="Hensen N."/>
            <person name="Bonometti L."/>
            <person name="Westerberg I."/>
            <person name="Brannstrom I.O."/>
            <person name="Guillou S."/>
            <person name="Cros-Aarteil S."/>
            <person name="Calhoun S."/>
            <person name="Haridas S."/>
            <person name="Kuo A."/>
            <person name="Mondo S."/>
            <person name="Pangilinan J."/>
            <person name="Riley R."/>
            <person name="LaButti K."/>
            <person name="Andreopoulos B."/>
            <person name="Lipzen A."/>
            <person name="Chen C."/>
            <person name="Yan M."/>
            <person name="Daum C."/>
            <person name="Ng V."/>
            <person name="Clum A."/>
            <person name="Steindorff A."/>
            <person name="Ohm R.A."/>
            <person name="Martin F."/>
            <person name="Silar P."/>
            <person name="Natvig D.O."/>
            <person name="Lalanne C."/>
            <person name="Gautier V."/>
            <person name="Ament-Velasquez S.L."/>
            <person name="Kruys A."/>
            <person name="Hutchinson M.I."/>
            <person name="Powell A.J."/>
            <person name="Barry K."/>
            <person name="Miller A.N."/>
            <person name="Grigoriev I.V."/>
            <person name="Debuchy R."/>
            <person name="Gladieux P."/>
            <person name="Hiltunen Thoren M."/>
            <person name="Johannesson H."/>
        </authorList>
    </citation>
    <scope>NUCLEOTIDE SEQUENCE</scope>
    <source>
        <strain evidence="2">CBS 955.72</strain>
    </source>
</reference>
<evidence type="ECO:0000256" key="1">
    <source>
        <dbReference type="SAM" id="MobiDB-lite"/>
    </source>
</evidence>
<evidence type="ECO:0000313" key="3">
    <source>
        <dbReference type="Proteomes" id="UP001275084"/>
    </source>
</evidence>
<feature type="non-terminal residue" evidence="2">
    <location>
        <position position="1"/>
    </location>
</feature>
<dbReference type="AlphaFoldDB" id="A0AAJ0H5G2"/>
<sequence>RFDFFYCLARRMGVVHYCAGKGPEPGISVLPPTLELHDAEGCKVCVAEGERSHQKPSAPAQLRLYRLLWTGDGLRAVVGLPCNFCRTLRAKLRRGAFISSPQTPNLSALSTHTPFVSPVRLAASCSGGWRLTSTPSYSQTTSGKPHRFHHMNIDTCLLLLLLLLPRKHAKRKHVPPRWNLGQWNLHWALRQSDTRAQRGDRRHSRDGGPFANTQHLEPYASAGAKPEGRMGLWDIWVTYWIPGQLNHSIAAADKAGIAAPEIALTAHSRSPSDSSQASPAAI</sequence>
<feature type="region of interest" description="Disordered" evidence="1">
    <location>
        <begin position="194"/>
        <end position="222"/>
    </location>
</feature>
<name>A0AAJ0H5G2_9PEZI</name>